<organism evidence="2 3">
    <name type="scientific">Dimorphilus gyrociliatus</name>
    <dbReference type="NCBI Taxonomy" id="2664684"/>
    <lineage>
        <taxon>Eukaryota</taxon>
        <taxon>Metazoa</taxon>
        <taxon>Spiralia</taxon>
        <taxon>Lophotrochozoa</taxon>
        <taxon>Annelida</taxon>
        <taxon>Polychaeta</taxon>
        <taxon>Polychaeta incertae sedis</taxon>
        <taxon>Dinophilidae</taxon>
        <taxon>Dimorphilus</taxon>
    </lineage>
</organism>
<feature type="region of interest" description="Disordered" evidence="1">
    <location>
        <begin position="91"/>
        <end position="113"/>
    </location>
</feature>
<evidence type="ECO:0000313" key="2">
    <source>
        <dbReference type="EMBL" id="CAD5116622.1"/>
    </source>
</evidence>
<evidence type="ECO:0000313" key="3">
    <source>
        <dbReference type="Proteomes" id="UP000549394"/>
    </source>
</evidence>
<dbReference type="AlphaFoldDB" id="A0A7I8VLN7"/>
<reference evidence="2 3" key="1">
    <citation type="submission" date="2020-08" db="EMBL/GenBank/DDBJ databases">
        <authorList>
            <person name="Hejnol A."/>
        </authorList>
    </citation>
    <scope>NUCLEOTIDE SEQUENCE [LARGE SCALE GENOMIC DNA]</scope>
</reference>
<feature type="compositionally biased region" description="Polar residues" evidence="1">
    <location>
        <begin position="93"/>
        <end position="111"/>
    </location>
</feature>
<accession>A0A7I8VLN7</accession>
<keyword evidence="3" id="KW-1185">Reference proteome</keyword>
<evidence type="ECO:0000256" key="1">
    <source>
        <dbReference type="SAM" id="MobiDB-lite"/>
    </source>
</evidence>
<gene>
    <name evidence="2" type="ORF">DGYR_LOCUS5227</name>
</gene>
<sequence length="268" mass="31662">MPQVRGNTTWLTNPRVIQQPKMKPVRIDQSSQKIENGRMDDNLREELSNLHMAQHRSFADRNWMIKEVRGDVEEMHRIKRESRNCKSAIRSLTAGTTRGNSQSPNNSSKLNSWVHIDDDEDDYVEMNKEVYRPKTSKRVKRVSPTRRARTALELKRDEAKMKEQLASEQRTQTALGFERDLEKQSFQELCFNGKGRKLCDDEADMRRMAIRNARKRMLLADEDRLKGKIRQFYQDLEKLQLNPQSRTNSTSHSFLLPKRQYKSCFRIF</sequence>
<proteinExistence type="predicted"/>
<dbReference type="EMBL" id="CAJFCJ010000006">
    <property type="protein sequence ID" value="CAD5116622.1"/>
    <property type="molecule type" value="Genomic_DNA"/>
</dbReference>
<dbReference type="Proteomes" id="UP000549394">
    <property type="component" value="Unassembled WGS sequence"/>
</dbReference>
<comment type="caution">
    <text evidence="2">The sequence shown here is derived from an EMBL/GenBank/DDBJ whole genome shotgun (WGS) entry which is preliminary data.</text>
</comment>
<protein>
    <submittedName>
        <fullName evidence="2">Uncharacterized protein</fullName>
    </submittedName>
</protein>
<name>A0A7I8VLN7_9ANNE</name>